<gene>
    <name evidence="2" type="ORF">N508_001210</name>
</gene>
<feature type="compositionally biased region" description="Gly residues" evidence="1">
    <location>
        <begin position="18"/>
        <end position="29"/>
    </location>
</feature>
<organism evidence="2 3">
    <name type="scientific">Mucispirillum schaedleri ASF457</name>
    <dbReference type="NCBI Taxonomy" id="1379858"/>
    <lineage>
        <taxon>Bacteria</taxon>
        <taxon>Pseudomonadati</taxon>
        <taxon>Deferribacterota</taxon>
        <taxon>Deferribacteres</taxon>
        <taxon>Deferribacterales</taxon>
        <taxon>Mucispirillaceae</taxon>
        <taxon>Mucispirillum</taxon>
    </lineage>
</organism>
<reference evidence="2" key="2">
    <citation type="submission" date="2022-05" db="EMBL/GenBank/DDBJ databases">
        <authorList>
            <person name="Proctor A.L."/>
            <person name="Phillips G.J."/>
            <person name="Wannemuehler M.J."/>
        </authorList>
    </citation>
    <scope>NUCLEOTIDE SEQUENCE</scope>
    <source>
        <strain evidence="2">ASF457</strain>
    </source>
</reference>
<keyword evidence="3" id="KW-1185">Reference proteome</keyword>
<evidence type="ECO:0000313" key="2">
    <source>
        <dbReference type="EMBL" id="USF24131.1"/>
    </source>
</evidence>
<accession>V2QGT5</accession>
<protein>
    <submittedName>
        <fullName evidence="2">Uncharacterized protein</fullName>
    </submittedName>
</protein>
<reference evidence="2" key="1">
    <citation type="journal article" date="2014" name="Genome Announc.">
        <title>Draft genome sequences of the altered schaedler flora, a defined bacterial community from gnotobiotic mice.</title>
        <authorList>
            <person name="Wannemuehler M.J."/>
            <person name="Overstreet A.M."/>
            <person name="Ward D.V."/>
            <person name="Phillips G.J."/>
        </authorList>
    </citation>
    <scope>NUCLEOTIDE SEQUENCE</scope>
    <source>
        <strain evidence="2">ASF457</strain>
    </source>
</reference>
<dbReference type="AlphaFoldDB" id="V2QGT5"/>
<evidence type="ECO:0000313" key="3">
    <source>
        <dbReference type="Proteomes" id="UP000017429"/>
    </source>
</evidence>
<feature type="compositionally biased region" description="Polar residues" evidence="1">
    <location>
        <begin position="1"/>
        <end position="17"/>
    </location>
</feature>
<sequence length="29" mass="2881">MSKSSGSNPNYPSTTGKPSGGGRGNTPKE</sequence>
<name>V2QGT5_9BACT</name>
<proteinExistence type="predicted"/>
<dbReference type="Proteomes" id="UP000017429">
    <property type="component" value="Chromosome"/>
</dbReference>
<reference evidence="2" key="3">
    <citation type="submission" date="2022-06" db="EMBL/GenBank/DDBJ databases">
        <title>Resources to Facilitate Use of the Altered Schaedler Flora (ASF) Mouse Model to Study Microbiome Function.</title>
        <authorList>
            <person name="Proctor A."/>
            <person name="Parvinroo S."/>
            <person name="Richie T."/>
            <person name="Jia X."/>
            <person name="Lee S.T.M."/>
            <person name="Karp P.D."/>
            <person name="Paley S."/>
            <person name="Kostic A.D."/>
            <person name="Pierre J.F."/>
            <person name="Wannemuehler M.J."/>
            <person name="Phillips G.J."/>
        </authorList>
    </citation>
    <scope>NUCLEOTIDE SEQUENCE</scope>
    <source>
        <strain evidence="2">ASF457</strain>
    </source>
</reference>
<feature type="region of interest" description="Disordered" evidence="1">
    <location>
        <begin position="1"/>
        <end position="29"/>
    </location>
</feature>
<dbReference type="EMBL" id="CP097562">
    <property type="protein sequence ID" value="USF24131.1"/>
    <property type="molecule type" value="Genomic_DNA"/>
</dbReference>
<dbReference type="KEGG" id="msch:N508_001210"/>
<evidence type="ECO:0000256" key="1">
    <source>
        <dbReference type="SAM" id="MobiDB-lite"/>
    </source>
</evidence>